<dbReference type="OrthoDB" id="1706687at2"/>
<name>A0A1I5TQG0_9FIRM</name>
<dbReference type="EMBL" id="FOXR01000005">
    <property type="protein sequence ID" value="SFP85290.1"/>
    <property type="molecule type" value="Genomic_DNA"/>
</dbReference>
<gene>
    <name evidence="2" type="ORF">SAMN05444406_10515</name>
</gene>
<sequence length="159" mass="18063">MHNGEAIKSLNQLLQGEYMAVESFNNFLSRLDEENVRQVFKEVQKQHRENISRLASYIQDIGGKPEENLGLKRKVGEIKINMDLGSHPDTAKIIEKAIEGETQGVNMAEKVLRGDLDDRSRDVVGEILNNDRKSIEKLKSLLKSITDNRDISYSILIVQ</sequence>
<keyword evidence="3" id="KW-1185">Reference proteome</keyword>
<dbReference type="InterPro" id="IPR012347">
    <property type="entry name" value="Ferritin-like"/>
</dbReference>
<evidence type="ECO:0000259" key="1">
    <source>
        <dbReference type="Pfam" id="PF09537"/>
    </source>
</evidence>
<dbReference type="Pfam" id="PF09537">
    <property type="entry name" value="DUF2383"/>
    <property type="match status" value="1"/>
</dbReference>
<dbReference type="CDD" id="cd00657">
    <property type="entry name" value="Ferritin_like"/>
    <property type="match status" value="1"/>
</dbReference>
<dbReference type="InterPro" id="IPR019052">
    <property type="entry name" value="DUF2383"/>
</dbReference>
<accession>A0A1I5TQG0</accession>
<dbReference type="AlphaFoldDB" id="A0A1I5TQG0"/>
<evidence type="ECO:0000313" key="3">
    <source>
        <dbReference type="Proteomes" id="UP000198577"/>
    </source>
</evidence>
<dbReference type="SUPFAM" id="SSF47240">
    <property type="entry name" value="Ferritin-like"/>
    <property type="match status" value="1"/>
</dbReference>
<proteinExistence type="predicted"/>
<protein>
    <recommendedName>
        <fullName evidence="1">DUF2383 domain-containing protein</fullName>
    </recommendedName>
</protein>
<feature type="domain" description="DUF2383" evidence="1">
    <location>
        <begin position="6"/>
        <end position="113"/>
    </location>
</feature>
<dbReference type="STRING" id="937334.SAMN05444406_10515"/>
<evidence type="ECO:0000313" key="2">
    <source>
        <dbReference type="EMBL" id="SFP85290.1"/>
    </source>
</evidence>
<dbReference type="Gene3D" id="1.20.1260.10">
    <property type="match status" value="1"/>
</dbReference>
<reference evidence="2 3" key="1">
    <citation type="submission" date="2016-10" db="EMBL/GenBank/DDBJ databases">
        <authorList>
            <person name="de Groot N.N."/>
        </authorList>
    </citation>
    <scope>NUCLEOTIDE SEQUENCE [LARGE SCALE GENOMIC DNA]</scope>
    <source>
        <strain evidence="2 3">DSM 20678</strain>
    </source>
</reference>
<dbReference type="Proteomes" id="UP000198577">
    <property type="component" value="Unassembled WGS sequence"/>
</dbReference>
<dbReference type="InterPro" id="IPR009078">
    <property type="entry name" value="Ferritin-like_SF"/>
</dbReference>
<organism evidence="2 3">
    <name type="scientific">Caldicoprobacter faecalis</name>
    <dbReference type="NCBI Taxonomy" id="937334"/>
    <lineage>
        <taxon>Bacteria</taxon>
        <taxon>Bacillati</taxon>
        <taxon>Bacillota</taxon>
        <taxon>Clostridia</taxon>
        <taxon>Caldicoprobacterales</taxon>
        <taxon>Caldicoprobacteraceae</taxon>
        <taxon>Caldicoprobacter</taxon>
    </lineage>
</organism>
<dbReference type="RefSeq" id="WP_025748345.1">
    <property type="nucleotide sequence ID" value="NZ_FOXR01000005.1"/>
</dbReference>